<accession>A0ACD3RXU5</accession>
<reference evidence="1" key="1">
    <citation type="submission" date="2018-11" db="EMBL/GenBank/DDBJ databases">
        <title>The sequence and de novo assembly of Larimichthys crocea genome using PacBio and Hi-C technologies.</title>
        <authorList>
            <person name="Xu P."/>
            <person name="Chen B."/>
            <person name="Zhou Z."/>
            <person name="Ke Q."/>
            <person name="Wu Y."/>
            <person name="Bai H."/>
            <person name="Pu F."/>
        </authorList>
    </citation>
    <scope>NUCLEOTIDE SEQUENCE</scope>
    <source>
        <tissue evidence="1">Muscle</tissue>
    </source>
</reference>
<comment type="caution">
    <text evidence="1">The sequence shown here is derived from an EMBL/GenBank/DDBJ whole genome shotgun (WGS) entry which is preliminary data.</text>
</comment>
<protein>
    <submittedName>
        <fullName evidence="1">Uncharacterized protein</fullName>
    </submittedName>
</protein>
<gene>
    <name evidence="1" type="ORF">E3U43_008939</name>
</gene>
<dbReference type="Proteomes" id="UP000793456">
    <property type="component" value="Chromosome I"/>
</dbReference>
<name>A0ACD3RXU5_LARCR</name>
<proteinExistence type="predicted"/>
<sequence>MNQAGEAEQIREEEMLEAAAEQDKDANEGSNRLESPDNACPRFNMSITDSQMELILNASHQISPDNAAEDKDEGGDEDAASESVNRSSSFLFDSLYDSSLLAGLSSHQLLDKSDEEECVARETGDELRLPSTQERRHSELLANQEAERQEAIQWGESSFNLSEWGDSLLVGEHFLERQSLLKHTERTPKEQEGGRHTAQQPNADHVRPDELSESQPKPNQMQPQPATSTENEYGENKTSRLSPLSRSTSRLPRRSGDGNQQTAKSSKSRPGCSDHPSEADAQQLVQKQLPAPRSSSKTKLQTLSPPRVSAPPSTFRPKPPSDGESPVTDEGFTLQLSQDASLSSSNSGTFSIIDVASDRRLFDTFVNEWKTKERYSLALACEKREHREQPEGETGGKHRRASAAHQKLHSVDGFPVRDSDGLVLIGLSVCWGARDAYYMSLQQEQRKGLSASLGSSSSG</sequence>
<organism evidence="1 2">
    <name type="scientific">Larimichthys crocea</name>
    <name type="common">Large yellow croaker</name>
    <name type="synonym">Pseudosciaena crocea</name>
    <dbReference type="NCBI Taxonomy" id="215358"/>
    <lineage>
        <taxon>Eukaryota</taxon>
        <taxon>Metazoa</taxon>
        <taxon>Chordata</taxon>
        <taxon>Craniata</taxon>
        <taxon>Vertebrata</taxon>
        <taxon>Euteleostomi</taxon>
        <taxon>Actinopterygii</taxon>
        <taxon>Neopterygii</taxon>
        <taxon>Teleostei</taxon>
        <taxon>Neoteleostei</taxon>
        <taxon>Acanthomorphata</taxon>
        <taxon>Eupercaria</taxon>
        <taxon>Sciaenidae</taxon>
        <taxon>Larimichthys</taxon>
    </lineage>
</organism>
<dbReference type="EMBL" id="CM011674">
    <property type="protein sequence ID" value="TMS23633.1"/>
    <property type="molecule type" value="Genomic_DNA"/>
</dbReference>
<evidence type="ECO:0000313" key="1">
    <source>
        <dbReference type="EMBL" id="TMS23633.1"/>
    </source>
</evidence>
<evidence type="ECO:0000313" key="2">
    <source>
        <dbReference type="Proteomes" id="UP000793456"/>
    </source>
</evidence>
<keyword evidence="2" id="KW-1185">Reference proteome</keyword>